<gene>
    <name evidence="4" type="ORF">EW093_09250</name>
</gene>
<reference evidence="4 5" key="2">
    <citation type="submission" date="2019-09" db="EMBL/GenBank/DDBJ databases">
        <title>Complete Genome Sequence and Methylome Analysis of free living Spirochaetas.</title>
        <authorList>
            <person name="Leshcheva N."/>
            <person name="Mikheeva N."/>
        </authorList>
    </citation>
    <scope>NUCLEOTIDE SEQUENCE [LARGE SCALE GENOMIC DNA]</scope>
    <source>
        <strain evidence="4 5">P</strain>
    </source>
</reference>
<proteinExistence type="predicted"/>
<dbReference type="KEGG" id="sper:EW093_09250"/>
<feature type="domain" description="Nudix hydrolase" evidence="3">
    <location>
        <begin position="5"/>
        <end position="142"/>
    </location>
</feature>
<dbReference type="Gene3D" id="3.90.79.10">
    <property type="entry name" value="Nucleoside Triphosphate Pyrophosphohydrolase"/>
    <property type="match status" value="1"/>
</dbReference>
<dbReference type="AlphaFoldDB" id="A0A5C1Q9S5"/>
<protein>
    <submittedName>
        <fullName evidence="4">NUDIX domain-containing protein</fullName>
    </submittedName>
</protein>
<sequence length="155" mass="17945">MNKFPIRTATKAIIIKEGKILLNKYNNGKNIWYTFPGGGQDHNEDLKSNLKRECLEEMGADVEVLDVLFVREFIADNHNPSPSRTGYHQVNIIFECYLIDENFVKPSQPDPNQIGVEWVKIDELLNYNLYPLSIRKDIIEHYTGNNNKIYLGETD</sequence>
<dbReference type="RefSeq" id="WP_149568124.1">
    <property type="nucleotide sequence ID" value="NZ_CP035807.1"/>
</dbReference>
<keyword evidence="5" id="KW-1185">Reference proteome</keyword>
<dbReference type="Pfam" id="PF00293">
    <property type="entry name" value="NUDIX"/>
    <property type="match status" value="1"/>
</dbReference>
<dbReference type="EMBL" id="CP035807">
    <property type="protein sequence ID" value="QEN04883.1"/>
    <property type="molecule type" value="Genomic_DNA"/>
</dbReference>
<organism evidence="4 5">
    <name type="scientific">Thiospirochaeta perfilievii</name>
    <dbReference type="NCBI Taxonomy" id="252967"/>
    <lineage>
        <taxon>Bacteria</taxon>
        <taxon>Pseudomonadati</taxon>
        <taxon>Spirochaetota</taxon>
        <taxon>Spirochaetia</taxon>
        <taxon>Spirochaetales</taxon>
        <taxon>Spirochaetaceae</taxon>
        <taxon>Thiospirochaeta</taxon>
    </lineage>
</organism>
<dbReference type="PANTHER" id="PTHR43046:SF14">
    <property type="entry name" value="MUTT_NUDIX FAMILY PROTEIN"/>
    <property type="match status" value="1"/>
</dbReference>
<name>A0A5C1Q9S5_9SPIO</name>
<accession>A0A5C1Q9S5</accession>
<comment type="cofactor">
    <cofactor evidence="1">
        <name>Mg(2+)</name>
        <dbReference type="ChEBI" id="CHEBI:18420"/>
    </cofactor>
</comment>
<dbReference type="InterPro" id="IPR015797">
    <property type="entry name" value="NUDIX_hydrolase-like_dom_sf"/>
</dbReference>
<dbReference type="OrthoDB" id="9800077at2"/>
<evidence type="ECO:0000256" key="1">
    <source>
        <dbReference type="ARBA" id="ARBA00001946"/>
    </source>
</evidence>
<reference evidence="4 5" key="1">
    <citation type="submission" date="2019-02" db="EMBL/GenBank/DDBJ databases">
        <authorList>
            <person name="Fomenkov A."/>
            <person name="Dubinina G."/>
            <person name="Grabovich M."/>
            <person name="Vincze T."/>
            <person name="Roberts R.J."/>
        </authorList>
    </citation>
    <scope>NUCLEOTIDE SEQUENCE [LARGE SCALE GENOMIC DNA]</scope>
    <source>
        <strain evidence="4 5">P</strain>
    </source>
</reference>
<dbReference type="CDD" id="cd18880">
    <property type="entry name" value="NUDIX_ADPRase"/>
    <property type="match status" value="1"/>
</dbReference>
<keyword evidence="2" id="KW-0378">Hydrolase</keyword>
<evidence type="ECO:0000259" key="3">
    <source>
        <dbReference type="PROSITE" id="PS51462"/>
    </source>
</evidence>
<evidence type="ECO:0000313" key="5">
    <source>
        <dbReference type="Proteomes" id="UP000323824"/>
    </source>
</evidence>
<dbReference type="Proteomes" id="UP000323824">
    <property type="component" value="Chromosome"/>
</dbReference>
<dbReference type="InterPro" id="IPR000086">
    <property type="entry name" value="NUDIX_hydrolase_dom"/>
</dbReference>
<dbReference type="GO" id="GO:0016787">
    <property type="term" value="F:hydrolase activity"/>
    <property type="evidence" value="ECO:0007669"/>
    <property type="project" value="UniProtKB-KW"/>
</dbReference>
<dbReference type="SUPFAM" id="SSF55811">
    <property type="entry name" value="Nudix"/>
    <property type="match status" value="1"/>
</dbReference>
<dbReference type="PROSITE" id="PS51462">
    <property type="entry name" value="NUDIX"/>
    <property type="match status" value="1"/>
</dbReference>
<dbReference type="PANTHER" id="PTHR43046">
    <property type="entry name" value="GDP-MANNOSE MANNOSYL HYDROLASE"/>
    <property type="match status" value="1"/>
</dbReference>
<evidence type="ECO:0000256" key="2">
    <source>
        <dbReference type="ARBA" id="ARBA00022801"/>
    </source>
</evidence>
<evidence type="ECO:0000313" key="4">
    <source>
        <dbReference type="EMBL" id="QEN04883.1"/>
    </source>
</evidence>